<evidence type="ECO:0000313" key="1">
    <source>
        <dbReference type="EMBL" id="MEE1936928.1"/>
    </source>
</evidence>
<comment type="caution">
    <text evidence="1">The sequence shown here is derived from an EMBL/GenBank/DDBJ whole genome shotgun (WGS) entry which is preliminary data.</text>
</comment>
<reference evidence="1 2" key="1">
    <citation type="submission" date="2024-01" db="EMBL/GenBank/DDBJ databases">
        <title>Unpublished Manusciprt.</title>
        <authorList>
            <person name="Duman M."/>
            <person name="Valdes E.G."/>
            <person name="Ajmi N."/>
            <person name="Altun S."/>
            <person name="Saticioglu I.B."/>
        </authorList>
    </citation>
    <scope>NUCLEOTIDE SEQUENCE [LARGE SCALE GENOMIC DNA]</scope>
    <source>
        <strain evidence="1 2">148P</strain>
    </source>
</reference>
<proteinExistence type="predicted"/>
<organism evidence="1 2">
    <name type="scientific">Pseudomonas ulcerans</name>
    <dbReference type="NCBI Taxonomy" id="3115852"/>
    <lineage>
        <taxon>Bacteria</taxon>
        <taxon>Pseudomonadati</taxon>
        <taxon>Pseudomonadota</taxon>
        <taxon>Gammaproteobacteria</taxon>
        <taxon>Pseudomonadales</taxon>
        <taxon>Pseudomonadaceae</taxon>
        <taxon>Pseudomonas</taxon>
    </lineage>
</organism>
<gene>
    <name evidence="1" type="ORF">V0R50_27210</name>
</gene>
<keyword evidence="2" id="KW-1185">Reference proteome</keyword>
<evidence type="ECO:0000313" key="2">
    <source>
        <dbReference type="Proteomes" id="UP001335100"/>
    </source>
</evidence>
<dbReference type="RefSeq" id="WP_330077592.1">
    <property type="nucleotide sequence ID" value="NZ_JAZDQJ010000047.1"/>
</dbReference>
<dbReference type="Proteomes" id="UP001335100">
    <property type="component" value="Unassembled WGS sequence"/>
</dbReference>
<accession>A0ABU7HZP3</accession>
<name>A0ABU7HZP3_9PSED</name>
<protein>
    <submittedName>
        <fullName evidence="1">Uncharacterized protein</fullName>
    </submittedName>
</protein>
<dbReference type="EMBL" id="JAZDQJ010000047">
    <property type="protein sequence ID" value="MEE1936928.1"/>
    <property type="molecule type" value="Genomic_DNA"/>
</dbReference>
<sequence>MTDEDIVESRYAQSFPVNGWEVLERVLAKSPELCEQAPHVAAAIRKNAAPFIQTFGG</sequence>